<evidence type="ECO:0000256" key="6">
    <source>
        <dbReference type="ARBA" id="ARBA00033409"/>
    </source>
</evidence>
<dbReference type="SUPFAM" id="SSF57863">
    <property type="entry name" value="ArfGap/RecO-like zinc finger"/>
    <property type="match status" value="1"/>
</dbReference>
<evidence type="ECO:0000256" key="3">
    <source>
        <dbReference type="ARBA" id="ARBA00022763"/>
    </source>
</evidence>
<feature type="domain" description="DNA replication/recombination mediator RecO N-terminal" evidence="8">
    <location>
        <begin position="1"/>
        <end position="78"/>
    </location>
</feature>
<dbReference type="GO" id="GO:0006302">
    <property type="term" value="P:double-strand break repair"/>
    <property type="evidence" value="ECO:0007669"/>
    <property type="project" value="TreeGrafter"/>
</dbReference>
<dbReference type="Pfam" id="PF11967">
    <property type="entry name" value="RecO_N"/>
    <property type="match status" value="1"/>
</dbReference>
<dbReference type="HAMAP" id="MF_00201">
    <property type="entry name" value="RecO"/>
    <property type="match status" value="1"/>
</dbReference>
<evidence type="ECO:0000256" key="1">
    <source>
        <dbReference type="ARBA" id="ARBA00007452"/>
    </source>
</evidence>
<keyword evidence="5 7" id="KW-0234">DNA repair</keyword>
<protein>
    <recommendedName>
        <fullName evidence="2 7">DNA repair protein RecO</fullName>
    </recommendedName>
    <alternativeName>
        <fullName evidence="6 7">Recombination protein O</fullName>
    </alternativeName>
</protein>
<dbReference type="Gene3D" id="2.40.50.140">
    <property type="entry name" value="Nucleic acid-binding proteins"/>
    <property type="match status" value="1"/>
</dbReference>
<gene>
    <name evidence="7 9" type="primary">recO</name>
    <name evidence="9" type="ORF">H8695_02090</name>
</gene>
<comment type="similarity">
    <text evidence="1 7">Belongs to the RecO family.</text>
</comment>
<dbReference type="Gene3D" id="1.20.1440.120">
    <property type="entry name" value="Recombination protein O, C-terminal domain"/>
    <property type="match status" value="1"/>
</dbReference>
<evidence type="ECO:0000256" key="4">
    <source>
        <dbReference type="ARBA" id="ARBA00023172"/>
    </source>
</evidence>
<evidence type="ECO:0000313" key="9">
    <source>
        <dbReference type="EMBL" id="MBC8535484.1"/>
    </source>
</evidence>
<keyword evidence="3 7" id="KW-0227">DNA damage</keyword>
<dbReference type="EMBL" id="JACRSP010000001">
    <property type="protein sequence ID" value="MBC8535484.1"/>
    <property type="molecule type" value="Genomic_DNA"/>
</dbReference>
<dbReference type="Pfam" id="PF02565">
    <property type="entry name" value="RecO_C"/>
    <property type="match status" value="1"/>
</dbReference>
<dbReference type="NCBIfam" id="TIGR00613">
    <property type="entry name" value="reco"/>
    <property type="match status" value="1"/>
</dbReference>
<dbReference type="GO" id="GO:0006310">
    <property type="term" value="P:DNA recombination"/>
    <property type="evidence" value="ECO:0007669"/>
    <property type="project" value="UniProtKB-UniRule"/>
</dbReference>
<dbReference type="GO" id="GO:0043590">
    <property type="term" value="C:bacterial nucleoid"/>
    <property type="evidence" value="ECO:0007669"/>
    <property type="project" value="TreeGrafter"/>
</dbReference>
<evidence type="ECO:0000256" key="5">
    <source>
        <dbReference type="ARBA" id="ARBA00023204"/>
    </source>
</evidence>
<dbReference type="InterPro" id="IPR042242">
    <property type="entry name" value="RecO_C"/>
</dbReference>
<accession>A0A926DDT9</accession>
<organism evidence="9 10">
    <name type="scientific">Feifania hominis</name>
    <dbReference type="NCBI Taxonomy" id="2763660"/>
    <lineage>
        <taxon>Bacteria</taxon>
        <taxon>Bacillati</taxon>
        <taxon>Bacillota</taxon>
        <taxon>Clostridia</taxon>
        <taxon>Eubacteriales</taxon>
        <taxon>Feifaniaceae</taxon>
        <taxon>Feifania</taxon>
    </lineage>
</organism>
<comment type="caution">
    <text evidence="9">The sequence shown here is derived from an EMBL/GenBank/DDBJ whole genome shotgun (WGS) entry which is preliminary data.</text>
</comment>
<dbReference type="InterPro" id="IPR012340">
    <property type="entry name" value="NA-bd_OB-fold"/>
</dbReference>
<evidence type="ECO:0000256" key="7">
    <source>
        <dbReference type="HAMAP-Rule" id="MF_00201"/>
    </source>
</evidence>
<dbReference type="PANTHER" id="PTHR33991:SF1">
    <property type="entry name" value="DNA REPAIR PROTEIN RECO"/>
    <property type="match status" value="1"/>
</dbReference>
<sequence>MELMARGIVIKETAVGENDKILTLFLEGYGKVQAWARGSRKVSGKLLAVSSLFTYAKYSIVKRKDTGIITGGEVIETFFDLRTDIVKLALGNYLLELAGASVEENAAEDEILRLLLNTLHVLTKRDLPPKFVKAVFELRILSLSGYLPELHSCVSCGRESGLTRFDCVAGGLLCGSCESDAPAETIYPVSAGSVDAMRYIVSCRPEKLFSFTLSPASLDQLAEVAEGFARVMLERRFKTLGFYHSIV</sequence>
<keyword evidence="4 7" id="KW-0233">DNA recombination</keyword>
<dbReference type="Gene3D" id="6.20.220.20">
    <property type="entry name" value="Recombination protein O, zinc-binding domain"/>
    <property type="match status" value="1"/>
</dbReference>
<dbReference type="AlphaFoldDB" id="A0A926DDT9"/>
<evidence type="ECO:0000259" key="8">
    <source>
        <dbReference type="Pfam" id="PF11967"/>
    </source>
</evidence>
<evidence type="ECO:0000256" key="2">
    <source>
        <dbReference type="ARBA" id="ARBA00021310"/>
    </source>
</evidence>
<dbReference type="InterPro" id="IPR003717">
    <property type="entry name" value="RecO"/>
</dbReference>
<proteinExistence type="inferred from homology"/>
<dbReference type="InterPro" id="IPR022572">
    <property type="entry name" value="DNA_rep/recomb_RecO_N"/>
</dbReference>
<name>A0A926DDT9_9FIRM</name>
<dbReference type="InterPro" id="IPR037278">
    <property type="entry name" value="ARFGAP/RecO"/>
</dbReference>
<dbReference type="Proteomes" id="UP000620366">
    <property type="component" value="Unassembled WGS sequence"/>
</dbReference>
<keyword evidence="10" id="KW-1185">Reference proteome</keyword>
<evidence type="ECO:0000313" key="10">
    <source>
        <dbReference type="Proteomes" id="UP000620366"/>
    </source>
</evidence>
<comment type="function">
    <text evidence="7">Involved in DNA repair and RecF pathway recombination.</text>
</comment>
<dbReference type="PANTHER" id="PTHR33991">
    <property type="entry name" value="DNA REPAIR PROTEIN RECO"/>
    <property type="match status" value="1"/>
</dbReference>
<reference evidence="9" key="1">
    <citation type="submission" date="2020-08" db="EMBL/GenBank/DDBJ databases">
        <title>Genome public.</title>
        <authorList>
            <person name="Liu C."/>
            <person name="Sun Q."/>
        </authorList>
    </citation>
    <scope>NUCLEOTIDE SEQUENCE</scope>
    <source>
        <strain evidence="9">BX7</strain>
    </source>
</reference>
<dbReference type="SUPFAM" id="SSF50249">
    <property type="entry name" value="Nucleic acid-binding proteins"/>
    <property type="match status" value="1"/>
</dbReference>